<accession>A0ABD3XAI4</accession>
<evidence type="ECO:0000256" key="5">
    <source>
        <dbReference type="ARBA" id="ARBA00022989"/>
    </source>
</evidence>
<dbReference type="CDD" id="cd08403">
    <property type="entry name" value="C2B_Synaptotagmin-3-5-6-9-10"/>
    <property type="match status" value="1"/>
</dbReference>
<dbReference type="InterPro" id="IPR001565">
    <property type="entry name" value="Synaptotagmin"/>
</dbReference>
<comment type="subcellular location">
    <subcellularLocation>
        <location evidence="7">Endomembrane system</location>
        <topology evidence="7">Single-pass membrane protein</topology>
    </subcellularLocation>
</comment>
<dbReference type="PROSITE" id="PS50004">
    <property type="entry name" value="C2"/>
    <property type="match status" value="2"/>
</dbReference>
<dbReference type="FunFam" id="2.60.40.150:FF:000005">
    <property type="entry name" value="Synaptotagmin 6"/>
    <property type="match status" value="1"/>
</dbReference>
<gene>
    <name evidence="10" type="ORF">ACJMK2_029061</name>
</gene>
<evidence type="ECO:0000313" key="11">
    <source>
        <dbReference type="Proteomes" id="UP001634394"/>
    </source>
</evidence>
<dbReference type="PANTHER" id="PTHR10024:SF374">
    <property type="entry name" value="C2 DOMAIN-CONTAINING PROTEIN"/>
    <property type="match status" value="1"/>
</dbReference>
<reference evidence="10 11" key="1">
    <citation type="submission" date="2024-11" db="EMBL/GenBank/DDBJ databases">
        <title>Chromosome-level genome assembly of the freshwater bivalve Anodonta woodiana.</title>
        <authorList>
            <person name="Chen X."/>
        </authorList>
    </citation>
    <scope>NUCLEOTIDE SEQUENCE [LARGE SCALE GENOMIC DNA]</scope>
    <source>
        <strain evidence="10">MN2024</strain>
        <tissue evidence="10">Gills</tissue>
    </source>
</reference>
<dbReference type="PANTHER" id="PTHR10024">
    <property type="entry name" value="SYNAPTOTAGMIN"/>
    <property type="match status" value="1"/>
</dbReference>
<comment type="caution">
    <text evidence="10">The sequence shown here is derived from an EMBL/GenBank/DDBJ whole genome shotgun (WGS) entry which is preliminary data.</text>
</comment>
<dbReference type="Gene3D" id="2.60.40.150">
    <property type="entry name" value="C2 domain"/>
    <property type="match status" value="2"/>
</dbReference>
<dbReference type="PRINTS" id="PR00399">
    <property type="entry name" value="SYNAPTOTAGMN"/>
</dbReference>
<dbReference type="AlphaFoldDB" id="A0ABD3XAI4"/>
<keyword evidence="2" id="KW-0479">Metal-binding</keyword>
<evidence type="ECO:0000256" key="4">
    <source>
        <dbReference type="ARBA" id="ARBA00022837"/>
    </source>
</evidence>
<dbReference type="FunFam" id="2.60.40.150:FF:000011">
    <property type="entry name" value="Synaptotagmin 6"/>
    <property type="match status" value="1"/>
</dbReference>
<dbReference type="GO" id="GO:0046872">
    <property type="term" value="F:metal ion binding"/>
    <property type="evidence" value="ECO:0007669"/>
    <property type="project" value="UniProtKB-KW"/>
</dbReference>
<evidence type="ECO:0000256" key="8">
    <source>
        <dbReference type="SAM" id="Phobius"/>
    </source>
</evidence>
<evidence type="ECO:0000256" key="1">
    <source>
        <dbReference type="ARBA" id="ARBA00022692"/>
    </source>
</evidence>
<dbReference type="Proteomes" id="UP001634394">
    <property type="component" value="Unassembled WGS sequence"/>
</dbReference>
<evidence type="ECO:0000256" key="2">
    <source>
        <dbReference type="ARBA" id="ARBA00022723"/>
    </source>
</evidence>
<evidence type="ECO:0000256" key="3">
    <source>
        <dbReference type="ARBA" id="ARBA00022737"/>
    </source>
</evidence>
<dbReference type="GO" id="GO:0012505">
    <property type="term" value="C:endomembrane system"/>
    <property type="evidence" value="ECO:0007669"/>
    <property type="project" value="UniProtKB-SubCell"/>
</dbReference>
<dbReference type="InterPro" id="IPR000008">
    <property type="entry name" value="C2_dom"/>
</dbReference>
<dbReference type="PRINTS" id="PR00360">
    <property type="entry name" value="C2DOMAIN"/>
</dbReference>
<proteinExistence type="predicted"/>
<keyword evidence="6 8" id="KW-0472">Membrane</keyword>
<organism evidence="10 11">
    <name type="scientific">Sinanodonta woodiana</name>
    <name type="common">Chinese pond mussel</name>
    <name type="synonym">Anodonta woodiana</name>
    <dbReference type="NCBI Taxonomy" id="1069815"/>
    <lineage>
        <taxon>Eukaryota</taxon>
        <taxon>Metazoa</taxon>
        <taxon>Spiralia</taxon>
        <taxon>Lophotrochozoa</taxon>
        <taxon>Mollusca</taxon>
        <taxon>Bivalvia</taxon>
        <taxon>Autobranchia</taxon>
        <taxon>Heteroconchia</taxon>
        <taxon>Palaeoheterodonta</taxon>
        <taxon>Unionida</taxon>
        <taxon>Unionoidea</taxon>
        <taxon>Unionidae</taxon>
        <taxon>Unioninae</taxon>
        <taxon>Sinanodonta</taxon>
    </lineage>
</organism>
<evidence type="ECO:0000259" key="9">
    <source>
        <dbReference type="PROSITE" id="PS50004"/>
    </source>
</evidence>
<evidence type="ECO:0000313" key="10">
    <source>
        <dbReference type="EMBL" id="KAL3882750.1"/>
    </source>
</evidence>
<dbReference type="SUPFAM" id="SSF49562">
    <property type="entry name" value="C2 domain (Calcium/lipid-binding domain, CaLB)"/>
    <property type="match status" value="2"/>
</dbReference>
<feature type="transmembrane region" description="Helical" evidence="8">
    <location>
        <begin position="32"/>
        <end position="57"/>
    </location>
</feature>
<dbReference type="EMBL" id="JBJQND010000003">
    <property type="protein sequence ID" value="KAL3882750.1"/>
    <property type="molecule type" value="Genomic_DNA"/>
</dbReference>
<evidence type="ECO:0000256" key="7">
    <source>
        <dbReference type="ARBA" id="ARBA00037847"/>
    </source>
</evidence>
<keyword evidence="5 8" id="KW-1133">Transmembrane helix</keyword>
<keyword evidence="11" id="KW-1185">Reference proteome</keyword>
<feature type="domain" description="C2" evidence="9">
    <location>
        <begin position="183"/>
        <end position="304"/>
    </location>
</feature>
<dbReference type="InterPro" id="IPR035892">
    <property type="entry name" value="C2_domain_sf"/>
</dbReference>
<keyword evidence="4" id="KW-0106">Calcium</keyword>
<name>A0ABD3XAI4_SINWO</name>
<dbReference type="Pfam" id="PF00168">
    <property type="entry name" value="C2"/>
    <property type="match status" value="2"/>
</dbReference>
<keyword evidence="3" id="KW-0677">Repeat</keyword>
<dbReference type="SMART" id="SM00239">
    <property type="entry name" value="C2"/>
    <property type="match status" value="2"/>
</dbReference>
<sequence>MLINLPKKDKPLTLNMSNQMTKEKMKLEQEGIPISLTIGIAGGVTGLILIAFVFLVWRYLRRRKYRQDLEGQSSEGDSPHSFLDTTVKISQSNPELATEANSDRPSSLFRKRFFKFPFRQSTLPTVSQRHQDFQRQLSHKLDLSKIEFSVQSVKHKEQPQLGAIKPELYKQSSVDSVKSEHAICGKLFFSLQYDHDLNNLLVGILRAEDLPAKDFSGTSDPYVKIYMLPDRKHKFQTKVHRKTLNPEFNEKFVFNVPYNDLSNRVLQFSVYDFDRFSRHDLIGVVVVRDILSEGSLTKEACLVKEILSANQEKFDLGEIMISLCYLPTAGRLTLTIVKARNLKAMDITGSSDPYVKVYLMCQGKRIKKKKTSVKKNTLNPVYNEAMVFDVPVENVEDVYLLIKIIDYDRIGSNEIMGCCALGPKYPGLGRDHWFEMLENPRKPVAQWYTLQENVVLYDEVHNGKSCFRYRQYTTESSEGSGGF</sequence>
<protein>
    <recommendedName>
        <fullName evidence="9">C2 domain-containing protein</fullName>
    </recommendedName>
</protein>
<feature type="domain" description="C2" evidence="9">
    <location>
        <begin position="315"/>
        <end position="448"/>
    </location>
</feature>
<keyword evidence="1 8" id="KW-0812">Transmembrane</keyword>
<evidence type="ECO:0000256" key="6">
    <source>
        <dbReference type="ARBA" id="ARBA00023136"/>
    </source>
</evidence>